<protein>
    <submittedName>
        <fullName evidence="2">Uncharacterized protein</fullName>
    </submittedName>
</protein>
<gene>
    <name evidence="2" type="ORF">AMTR_s00006p00107020</name>
</gene>
<evidence type="ECO:0000256" key="1">
    <source>
        <dbReference type="SAM" id="SignalP"/>
    </source>
</evidence>
<dbReference type="Proteomes" id="UP000017836">
    <property type="component" value="Unassembled WGS sequence"/>
</dbReference>
<dbReference type="HOGENOM" id="CLU_142642_0_0_1"/>
<sequence>KRFVLPLPLLFLFEVQVLDVSQLPRVGELGYDLYTGVSLARATSLRELEPSQEITWPSRITFVGESTQLCLHEDADGEPLVQRDDGPLYHALRRHSPSDESMPTLGMRMLVKPGVQWAAGTLHFEGDTCTWMDTTLGCCTCWIVGTLKECDLVAAC</sequence>
<keyword evidence="1" id="KW-0732">Signal</keyword>
<proteinExistence type="predicted"/>
<feature type="signal peptide" evidence="1">
    <location>
        <begin position="1"/>
        <end position="19"/>
    </location>
</feature>
<organism evidence="2 3">
    <name type="scientific">Amborella trichopoda</name>
    <dbReference type="NCBI Taxonomy" id="13333"/>
    <lineage>
        <taxon>Eukaryota</taxon>
        <taxon>Viridiplantae</taxon>
        <taxon>Streptophyta</taxon>
        <taxon>Embryophyta</taxon>
        <taxon>Tracheophyta</taxon>
        <taxon>Spermatophyta</taxon>
        <taxon>Magnoliopsida</taxon>
        <taxon>Amborellales</taxon>
        <taxon>Amborellaceae</taxon>
        <taxon>Amborella</taxon>
    </lineage>
</organism>
<keyword evidence="3" id="KW-1185">Reference proteome</keyword>
<feature type="chain" id="PRO_5004808195" evidence="1">
    <location>
        <begin position="20"/>
        <end position="156"/>
    </location>
</feature>
<dbReference type="EMBL" id="KI393980">
    <property type="protein sequence ID" value="ERN05639.1"/>
    <property type="molecule type" value="Genomic_DNA"/>
</dbReference>
<accession>W1PD66</accession>
<evidence type="ECO:0000313" key="3">
    <source>
        <dbReference type="Proteomes" id="UP000017836"/>
    </source>
</evidence>
<name>W1PD66_AMBTC</name>
<dbReference type="AlphaFoldDB" id="W1PD66"/>
<feature type="non-terminal residue" evidence="2">
    <location>
        <position position="1"/>
    </location>
</feature>
<evidence type="ECO:0000313" key="2">
    <source>
        <dbReference type="EMBL" id="ERN05639.1"/>
    </source>
</evidence>
<reference evidence="3" key="1">
    <citation type="journal article" date="2013" name="Science">
        <title>The Amborella genome and the evolution of flowering plants.</title>
        <authorList>
            <consortium name="Amborella Genome Project"/>
        </authorList>
    </citation>
    <scope>NUCLEOTIDE SEQUENCE [LARGE SCALE GENOMIC DNA]</scope>
</reference>
<dbReference type="Gramene" id="ERN05639">
    <property type="protein sequence ID" value="ERN05639"/>
    <property type="gene ID" value="AMTR_s00006p00107020"/>
</dbReference>